<gene>
    <name evidence="2" type="ORF">ACHE_60447S</name>
</gene>
<dbReference type="AlphaFoldDB" id="A0A7R7ZRB3"/>
<sequence>MPNLSTGMLPGDRALSNNECLARDEDQAHFAEDSDKLVAGFKQTIAAPVGELQTRATGTGNSDCDPIEATLNVRGEDALTFDADCWAMLCGGKDPIMQKIAAKLSDKNRYVGTGSAASKQPFKNPLSHGIKALPPTTIWGLNQDWNSAEEFPFASTVGGGQGAYLFPVNKKSQDEQATALSTFYSSNRIKGFNPADKGKAGAEDGTWFTIKKFAGAQLGPYCKAYNDDDISVCHKNTADPRWGYDPGEYAYVYDHASGTFKYKGK</sequence>
<reference evidence="2" key="2">
    <citation type="submission" date="2021-02" db="EMBL/GenBank/DDBJ databases">
        <title>Aspergillus chevalieri M1 genome sequence.</title>
        <authorList>
            <person name="Kadooka C."/>
            <person name="Mori K."/>
            <person name="Futagami T."/>
        </authorList>
    </citation>
    <scope>NUCLEOTIDE SEQUENCE</scope>
    <source>
        <strain evidence="2">M1</strain>
    </source>
</reference>
<evidence type="ECO:0000313" key="3">
    <source>
        <dbReference type="Proteomes" id="UP000637239"/>
    </source>
</evidence>
<dbReference type="KEGG" id="ache:ACHE_60447S"/>
<dbReference type="EMBL" id="AP024421">
    <property type="protein sequence ID" value="BCR90561.1"/>
    <property type="molecule type" value="Genomic_DNA"/>
</dbReference>
<dbReference type="RefSeq" id="XP_043139083.1">
    <property type="nucleotide sequence ID" value="XM_043281622.1"/>
</dbReference>
<dbReference type="Pfam" id="PF14040">
    <property type="entry name" value="DNase_NucA_NucB"/>
    <property type="match status" value="1"/>
</dbReference>
<dbReference type="InterPro" id="IPR029476">
    <property type="entry name" value="DNase_NucA_NucB"/>
</dbReference>
<protein>
    <recommendedName>
        <fullName evidence="1">Deoxyribonuclease NucA/NucB domain-containing protein</fullName>
    </recommendedName>
</protein>
<dbReference type="GeneID" id="66984919"/>
<dbReference type="Proteomes" id="UP000637239">
    <property type="component" value="Chromosome 6"/>
</dbReference>
<accession>A0A7R7ZRB3</accession>
<name>A0A7R7ZRB3_ASPCH</name>
<keyword evidence="3" id="KW-1185">Reference proteome</keyword>
<evidence type="ECO:0000259" key="1">
    <source>
        <dbReference type="Pfam" id="PF14040"/>
    </source>
</evidence>
<reference evidence="2" key="1">
    <citation type="submission" date="2021-01" db="EMBL/GenBank/DDBJ databases">
        <authorList>
            <consortium name="Aspergillus chevalieri M1 genome sequencing consortium"/>
            <person name="Kazuki M."/>
            <person name="Futagami T."/>
        </authorList>
    </citation>
    <scope>NUCLEOTIDE SEQUENCE</scope>
    <source>
        <strain evidence="2">M1</strain>
    </source>
</reference>
<organism evidence="2 3">
    <name type="scientific">Aspergillus chevalieri</name>
    <name type="common">Eurotium chevalieri</name>
    <dbReference type="NCBI Taxonomy" id="182096"/>
    <lineage>
        <taxon>Eukaryota</taxon>
        <taxon>Fungi</taxon>
        <taxon>Dikarya</taxon>
        <taxon>Ascomycota</taxon>
        <taxon>Pezizomycotina</taxon>
        <taxon>Eurotiomycetes</taxon>
        <taxon>Eurotiomycetidae</taxon>
        <taxon>Eurotiales</taxon>
        <taxon>Aspergillaceae</taxon>
        <taxon>Aspergillus</taxon>
        <taxon>Aspergillus subgen. Aspergillus</taxon>
    </lineage>
</organism>
<evidence type="ECO:0000313" key="2">
    <source>
        <dbReference type="EMBL" id="BCR90561.1"/>
    </source>
</evidence>
<proteinExistence type="predicted"/>
<feature type="domain" description="Deoxyribonuclease NucA/NucB" evidence="1">
    <location>
        <begin position="137"/>
        <end position="190"/>
    </location>
</feature>